<dbReference type="AlphaFoldDB" id="A0AAJ0BXJ0"/>
<gene>
    <name evidence="1" type="ORF">QBC33DRAFT_544979</name>
</gene>
<dbReference type="GeneID" id="85311704"/>
<evidence type="ECO:0000313" key="2">
    <source>
        <dbReference type="Proteomes" id="UP001244011"/>
    </source>
</evidence>
<dbReference type="EMBL" id="MU839016">
    <property type="protein sequence ID" value="KAK1765243.1"/>
    <property type="molecule type" value="Genomic_DNA"/>
</dbReference>
<name>A0AAJ0BXJ0_9PEZI</name>
<accession>A0AAJ0BXJ0</accession>
<reference evidence="1" key="1">
    <citation type="submission" date="2023-06" db="EMBL/GenBank/DDBJ databases">
        <title>Genome-scale phylogeny and comparative genomics of the fungal order Sordariales.</title>
        <authorList>
            <consortium name="Lawrence Berkeley National Laboratory"/>
            <person name="Hensen N."/>
            <person name="Bonometti L."/>
            <person name="Westerberg I."/>
            <person name="Brannstrom I.O."/>
            <person name="Guillou S."/>
            <person name="Cros-Aarteil S."/>
            <person name="Calhoun S."/>
            <person name="Haridas S."/>
            <person name="Kuo A."/>
            <person name="Mondo S."/>
            <person name="Pangilinan J."/>
            <person name="Riley R."/>
            <person name="Labutti K."/>
            <person name="Andreopoulos B."/>
            <person name="Lipzen A."/>
            <person name="Chen C."/>
            <person name="Yanf M."/>
            <person name="Daum C."/>
            <person name="Ng V."/>
            <person name="Clum A."/>
            <person name="Steindorff A."/>
            <person name="Ohm R."/>
            <person name="Martin F."/>
            <person name="Silar P."/>
            <person name="Natvig D."/>
            <person name="Lalanne C."/>
            <person name="Gautier V."/>
            <person name="Ament-Velasquez S.L."/>
            <person name="Kruys A."/>
            <person name="Hutchinson M.I."/>
            <person name="Powell A.J."/>
            <person name="Barry K."/>
            <person name="Miller A.N."/>
            <person name="Grigoriev I.V."/>
            <person name="Debuchy R."/>
            <person name="Gladieux P."/>
            <person name="Thoren M.H."/>
            <person name="Johannesson H."/>
        </authorList>
    </citation>
    <scope>NUCLEOTIDE SEQUENCE</scope>
    <source>
        <strain evidence="1">8032-3</strain>
    </source>
</reference>
<evidence type="ECO:0000313" key="1">
    <source>
        <dbReference type="EMBL" id="KAK1765243.1"/>
    </source>
</evidence>
<dbReference type="Proteomes" id="UP001244011">
    <property type="component" value="Unassembled WGS sequence"/>
</dbReference>
<keyword evidence="2" id="KW-1185">Reference proteome</keyword>
<sequence>MDTRWGQAMDVKVQAYKGNNYITLWHGGDNGAFGKGFRIMVCRSTPPCLPLRHNGELTGTFESFANHNPYGGAIVRSLHSRV</sequence>
<protein>
    <submittedName>
        <fullName evidence="1">Uncharacterized protein</fullName>
    </submittedName>
</protein>
<dbReference type="RefSeq" id="XP_060281456.1">
    <property type="nucleotide sequence ID" value="XM_060428517.1"/>
</dbReference>
<organism evidence="1 2">
    <name type="scientific">Phialemonium atrogriseum</name>
    <dbReference type="NCBI Taxonomy" id="1093897"/>
    <lineage>
        <taxon>Eukaryota</taxon>
        <taxon>Fungi</taxon>
        <taxon>Dikarya</taxon>
        <taxon>Ascomycota</taxon>
        <taxon>Pezizomycotina</taxon>
        <taxon>Sordariomycetes</taxon>
        <taxon>Sordariomycetidae</taxon>
        <taxon>Cephalothecales</taxon>
        <taxon>Cephalothecaceae</taxon>
        <taxon>Phialemonium</taxon>
    </lineage>
</organism>
<proteinExistence type="predicted"/>
<comment type="caution">
    <text evidence="1">The sequence shown here is derived from an EMBL/GenBank/DDBJ whole genome shotgun (WGS) entry which is preliminary data.</text>
</comment>